<dbReference type="EMBL" id="CAJMWW010000257">
    <property type="protein sequence ID" value="CAE6460954.1"/>
    <property type="molecule type" value="Genomic_DNA"/>
</dbReference>
<feature type="non-terminal residue" evidence="1">
    <location>
        <position position="1"/>
    </location>
</feature>
<evidence type="ECO:0000313" key="2">
    <source>
        <dbReference type="Proteomes" id="UP000663841"/>
    </source>
</evidence>
<accession>A0A8H3BPZ5</accession>
<proteinExistence type="predicted"/>
<name>A0A8H3BPZ5_9AGAM</name>
<reference evidence="1" key="1">
    <citation type="submission" date="2021-01" db="EMBL/GenBank/DDBJ databases">
        <authorList>
            <person name="Kaushik A."/>
        </authorList>
    </citation>
    <scope>NUCLEOTIDE SEQUENCE</scope>
    <source>
        <strain evidence="1">AG3-T5</strain>
    </source>
</reference>
<organism evidence="1 2">
    <name type="scientific">Rhizoctonia solani</name>
    <dbReference type="NCBI Taxonomy" id="456999"/>
    <lineage>
        <taxon>Eukaryota</taxon>
        <taxon>Fungi</taxon>
        <taxon>Dikarya</taxon>
        <taxon>Basidiomycota</taxon>
        <taxon>Agaricomycotina</taxon>
        <taxon>Agaricomycetes</taxon>
        <taxon>Cantharellales</taxon>
        <taxon>Ceratobasidiaceae</taxon>
        <taxon>Rhizoctonia</taxon>
    </lineage>
</organism>
<gene>
    <name evidence="1" type="ORF">RDB_LOCUS151580</name>
</gene>
<sequence length="126" mass="14120">NTHCMERAITSNTSLCFYQPHSQRQAILYIIVNLATPPSGSLTPFNGYVTLSRSQTVKTARLLQDFDDKLFTTPPSEHLALEDRRLKELDLLTMNKYSTFNLIGGGSITQLEPGHPHIDIECGSNR</sequence>
<protein>
    <submittedName>
        <fullName evidence="1">Uncharacterized protein</fullName>
    </submittedName>
</protein>
<evidence type="ECO:0000313" key="1">
    <source>
        <dbReference type="EMBL" id="CAE6460954.1"/>
    </source>
</evidence>
<comment type="caution">
    <text evidence="1">The sequence shown here is derived from an EMBL/GenBank/DDBJ whole genome shotgun (WGS) entry which is preliminary data.</text>
</comment>
<dbReference type="AlphaFoldDB" id="A0A8H3BPZ5"/>
<dbReference type="Proteomes" id="UP000663841">
    <property type="component" value="Unassembled WGS sequence"/>
</dbReference>